<reference evidence="5 6" key="1">
    <citation type="submission" date="2016-01" db="EMBL/GenBank/DDBJ databases">
        <authorList>
            <person name="Mitreva M."/>
            <person name="Pepin K.H."/>
            <person name="Mihindukulasuriya K.A."/>
            <person name="Fulton R."/>
            <person name="Fronick C."/>
            <person name="O'Laughlin M."/>
            <person name="Miner T."/>
            <person name="Herter B."/>
            <person name="Rosa B.A."/>
            <person name="Cordes M."/>
            <person name="Tomlinson C."/>
            <person name="Wollam A."/>
            <person name="Palsikar V.B."/>
            <person name="Mardis E.R."/>
            <person name="Wilson R.K."/>
        </authorList>
    </citation>
    <scope>NUCLEOTIDE SEQUENCE [LARGE SCALE GENOMIC DNA]</scope>
    <source>
        <strain evidence="5 6">KA00071</strain>
    </source>
</reference>
<dbReference type="InterPro" id="IPR012349">
    <property type="entry name" value="Split_barrel_FMN-bd"/>
</dbReference>
<dbReference type="PANTHER" id="PTHR43567:SF1">
    <property type="entry name" value="FLAVOREDOXIN"/>
    <property type="match status" value="1"/>
</dbReference>
<evidence type="ECO:0000313" key="5">
    <source>
        <dbReference type="EMBL" id="KXB58422.1"/>
    </source>
</evidence>
<organism evidence="5 6">
    <name type="scientific">Gemelliphila asaccharolytica</name>
    <dbReference type="NCBI Taxonomy" id="502393"/>
    <lineage>
        <taxon>Bacteria</taxon>
        <taxon>Bacillati</taxon>
        <taxon>Bacillota</taxon>
        <taxon>Bacilli</taxon>
        <taxon>Bacillales</taxon>
        <taxon>Gemellaceae</taxon>
        <taxon>Gemelliphila</taxon>
    </lineage>
</organism>
<sequence>MFIREKSELKTNKLYYNFPIILVGYKDDKFNYNATTTSASYSLGNTINIGIKSDSNSTKLIKKYKEFTINIPSKELMSEVEICGLFSGNNKLQQADMPYTIGKYVNAPLIDECIISFECKVIKSYDFEGYTHFLGEIKRRIADKDLVAKDGSLKSEEISTIHYVGCSKERIYRYVSSDNAKTGTFAFGGHTSCG</sequence>
<proteinExistence type="inferred from homology"/>
<dbReference type="PANTHER" id="PTHR43567">
    <property type="entry name" value="FLAVOREDOXIN-RELATED-RELATED"/>
    <property type="match status" value="1"/>
</dbReference>
<evidence type="ECO:0000259" key="4">
    <source>
        <dbReference type="Pfam" id="PF01613"/>
    </source>
</evidence>
<protein>
    <recommendedName>
        <fullName evidence="4">Flavin reductase like domain-containing protein</fullName>
    </recommendedName>
</protein>
<evidence type="ECO:0000256" key="2">
    <source>
        <dbReference type="ARBA" id="ARBA00022630"/>
    </source>
</evidence>
<comment type="cofactor">
    <cofactor evidence="1">
        <name>FMN</name>
        <dbReference type="ChEBI" id="CHEBI:58210"/>
    </cofactor>
</comment>
<comment type="similarity">
    <text evidence="3">Belongs to the flavoredoxin family.</text>
</comment>
<dbReference type="Proteomes" id="UP000070467">
    <property type="component" value="Unassembled WGS sequence"/>
</dbReference>
<dbReference type="InterPro" id="IPR002563">
    <property type="entry name" value="Flavin_Rdtase-like_dom"/>
</dbReference>
<keyword evidence="2" id="KW-0285">Flavoprotein</keyword>
<feature type="domain" description="Flavin reductase like" evidence="4">
    <location>
        <begin position="33"/>
        <end position="145"/>
    </location>
</feature>
<keyword evidence="6" id="KW-1185">Reference proteome</keyword>
<evidence type="ECO:0000256" key="3">
    <source>
        <dbReference type="ARBA" id="ARBA00038054"/>
    </source>
</evidence>
<evidence type="ECO:0000313" key="6">
    <source>
        <dbReference type="Proteomes" id="UP000070467"/>
    </source>
</evidence>
<name>A0ABR5TMD1_9BACL</name>
<dbReference type="Gene3D" id="2.30.110.10">
    <property type="entry name" value="Electron Transport, Fmn-binding Protein, Chain A"/>
    <property type="match status" value="1"/>
</dbReference>
<accession>A0ABR5TMD1</accession>
<comment type="caution">
    <text evidence="5">The sequence shown here is derived from an EMBL/GenBank/DDBJ whole genome shotgun (WGS) entry which is preliminary data.</text>
</comment>
<dbReference type="SUPFAM" id="SSF50475">
    <property type="entry name" value="FMN-binding split barrel"/>
    <property type="match status" value="1"/>
</dbReference>
<dbReference type="Pfam" id="PF01613">
    <property type="entry name" value="Flavin_Reduct"/>
    <property type="match status" value="1"/>
</dbReference>
<evidence type="ECO:0000256" key="1">
    <source>
        <dbReference type="ARBA" id="ARBA00001917"/>
    </source>
</evidence>
<dbReference type="RefSeq" id="WP_066129640.1">
    <property type="nucleotide sequence ID" value="NZ_KQ959865.1"/>
</dbReference>
<dbReference type="EMBL" id="LSDB01000012">
    <property type="protein sequence ID" value="KXB58422.1"/>
    <property type="molecule type" value="Genomic_DNA"/>
</dbReference>
<gene>
    <name evidence="5" type="ORF">HMPREF1871_00500</name>
</gene>
<dbReference type="InterPro" id="IPR052174">
    <property type="entry name" value="Flavoredoxin"/>
</dbReference>